<dbReference type="SUPFAM" id="SSF51735">
    <property type="entry name" value="NAD(P)-binding Rossmann-fold domains"/>
    <property type="match status" value="1"/>
</dbReference>
<dbReference type="InterPro" id="IPR036291">
    <property type="entry name" value="NAD(P)-bd_dom_sf"/>
</dbReference>
<dbReference type="Pfam" id="PF01408">
    <property type="entry name" value="GFO_IDH_MocA"/>
    <property type="match status" value="1"/>
</dbReference>
<dbReference type="InterPro" id="IPR050463">
    <property type="entry name" value="Gfo/Idh/MocA_oxidrdct_glycsds"/>
</dbReference>
<proteinExistence type="predicted"/>
<dbReference type="InterPro" id="IPR006311">
    <property type="entry name" value="TAT_signal"/>
</dbReference>
<evidence type="ECO:0000313" key="3">
    <source>
        <dbReference type="Proteomes" id="UP000214646"/>
    </source>
</evidence>
<dbReference type="OrthoDB" id="9788246at2"/>
<dbReference type="AlphaFoldDB" id="A0A225DCS0"/>
<sequence length="509" mass="55468">MPPNDKPAVEHRPPDRRKFLRTTAAGAGAALGLAARSYASVPGANDRVRIGFLGCGGRAQAHIHLITRLAAETGGVAAAAVCDVWDGLEEDYDHKFGGTTTRRRYSQGLYPSAAKCGLDTSDSRRVTKDYRRVLELKDVDAVCIATPDHWHARMTIDAMAAGKDVYVEKPMTRTPEEATAVQDAAVRYNRVVAVGVQTLADPVWAAAHDLIRGGRIGPVAHLSAGVFRNDARGQWRFYRLVSQMSPKTIDWDLFLGHQFDVNGVKLGPSPHEVPFDRAAFAQWRCYSPFSGGPFTDLYVHQVTRLLAATGLRFPGRVAGAGGLYQEHDGRTVPDVGTLVADFEEGCQLVVTGSTLTAYPTEEVVRGRFGAVKFVKGGFQVVRDDPTGGAGLPQRLERSLEPTSWVPVDPPKNETEALWLNFLDCVRRRDRNTLSSPDLGAAAVVAVALAQRGYRDGRVYAWDNERRTAVPADAAWAAKWEHRARTGTASLSPPEYMKLAGPKFATDEHG</sequence>
<dbReference type="PANTHER" id="PTHR43818">
    <property type="entry name" value="BCDNA.GH03377"/>
    <property type="match status" value="1"/>
</dbReference>
<dbReference type="PROSITE" id="PS51318">
    <property type="entry name" value="TAT"/>
    <property type="match status" value="1"/>
</dbReference>
<dbReference type="RefSeq" id="WP_088259354.1">
    <property type="nucleotide sequence ID" value="NZ_NIDE01000017.1"/>
</dbReference>
<gene>
    <name evidence="2" type="ORF">FRUB_08901</name>
</gene>
<comment type="caution">
    <text evidence="2">The sequence shown here is derived from an EMBL/GenBank/DDBJ whole genome shotgun (WGS) entry which is preliminary data.</text>
</comment>
<dbReference type="PANTHER" id="PTHR43818:SF5">
    <property type="entry name" value="OXIDOREDUCTASE FAMILY PROTEIN"/>
    <property type="match status" value="1"/>
</dbReference>
<evidence type="ECO:0000313" key="2">
    <source>
        <dbReference type="EMBL" id="OWK36338.1"/>
    </source>
</evidence>
<feature type="domain" description="Gfo/Idh/MocA-like oxidoreductase N-terminal" evidence="1">
    <location>
        <begin position="49"/>
        <end position="195"/>
    </location>
</feature>
<accession>A0A225DCS0</accession>
<dbReference type="GO" id="GO:0000166">
    <property type="term" value="F:nucleotide binding"/>
    <property type="evidence" value="ECO:0007669"/>
    <property type="project" value="InterPro"/>
</dbReference>
<dbReference type="Proteomes" id="UP000214646">
    <property type="component" value="Unassembled WGS sequence"/>
</dbReference>
<dbReference type="EMBL" id="NIDE01000017">
    <property type="protein sequence ID" value="OWK36338.1"/>
    <property type="molecule type" value="Genomic_DNA"/>
</dbReference>
<name>A0A225DCS0_9BACT</name>
<keyword evidence="3" id="KW-1185">Reference proteome</keyword>
<evidence type="ECO:0000259" key="1">
    <source>
        <dbReference type="Pfam" id="PF01408"/>
    </source>
</evidence>
<protein>
    <submittedName>
        <fullName evidence="2">Myo-inositol 2-dehydrogenase</fullName>
    </submittedName>
</protein>
<organism evidence="2 3">
    <name type="scientific">Fimbriiglobus ruber</name>
    <dbReference type="NCBI Taxonomy" id="1908690"/>
    <lineage>
        <taxon>Bacteria</taxon>
        <taxon>Pseudomonadati</taxon>
        <taxon>Planctomycetota</taxon>
        <taxon>Planctomycetia</taxon>
        <taxon>Gemmatales</taxon>
        <taxon>Gemmataceae</taxon>
        <taxon>Fimbriiglobus</taxon>
    </lineage>
</organism>
<dbReference type="Gene3D" id="3.40.50.720">
    <property type="entry name" value="NAD(P)-binding Rossmann-like Domain"/>
    <property type="match status" value="1"/>
</dbReference>
<dbReference type="Gene3D" id="3.30.360.10">
    <property type="entry name" value="Dihydrodipicolinate Reductase, domain 2"/>
    <property type="match status" value="1"/>
</dbReference>
<dbReference type="SUPFAM" id="SSF55347">
    <property type="entry name" value="Glyceraldehyde-3-phosphate dehydrogenase-like, C-terminal domain"/>
    <property type="match status" value="1"/>
</dbReference>
<reference evidence="3" key="1">
    <citation type="submission" date="2017-06" db="EMBL/GenBank/DDBJ databases">
        <title>Genome analysis of Fimbriiglobus ruber SP5, the first member of the order Planctomycetales with confirmed chitinolytic capability.</title>
        <authorList>
            <person name="Ravin N.V."/>
            <person name="Rakitin A.L."/>
            <person name="Ivanova A.A."/>
            <person name="Beletsky A.V."/>
            <person name="Kulichevskaya I.S."/>
            <person name="Mardanov A.V."/>
            <person name="Dedysh S.N."/>
        </authorList>
    </citation>
    <scope>NUCLEOTIDE SEQUENCE [LARGE SCALE GENOMIC DNA]</scope>
    <source>
        <strain evidence="3">SP5</strain>
    </source>
</reference>
<dbReference type="InterPro" id="IPR000683">
    <property type="entry name" value="Gfo/Idh/MocA-like_OxRdtase_N"/>
</dbReference>